<name>A0ABT1WNI5_9LACT</name>
<dbReference type="EMBL" id="JANHNZ010000004">
    <property type="protein sequence ID" value="MCQ9210075.1"/>
    <property type="molecule type" value="Genomic_DNA"/>
</dbReference>
<proteinExistence type="predicted"/>
<protein>
    <recommendedName>
        <fullName evidence="4">DUF3397 family protein</fullName>
    </recommendedName>
</protein>
<keyword evidence="1" id="KW-0472">Membrane</keyword>
<evidence type="ECO:0000256" key="1">
    <source>
        <dbReference type="SAM" id="Phobius"/>
    </source>
</evidence>
<gene>
    <name evidence="2" type="ORF">NPA36_05875</name>
</gene>
<feature type="transmembrane region" description="Helical" evidence="1">
    <location>
        <begin position="95"/>
        <end position="117"/>
    </location>
</feature>
<evidence type="ECO:0000313" key="2">
    <source>
        <dbReference type="EMBL" id="MCQ9210075.1"/>
    </source>
</evidence>
<keyword evidence="1" id="KW-0812">Transmembrane</keyword>
<keyword evidence="1" id="KW-1133">Transmembrane helix</keyword>
<comment type="caution">
    <text evidence="2">The sequence shown here is derived from an EMBL/GenBank/DDBJ whole genome shotgun (WGS) entry which is preliminary data.</text>
</comment>
<dbReference type="Proteomes" id="UP001059480">
    <property type="component" value="Unassembled WGS sequence"/>
</dbReference>
<feature type="transmembrane region" description="Helical" evidence="1">
    <location>
        <begin position="6"/>
        <end position="26"/>
    </location>
</feature>
<evidence type="ECO:0000313" key="3">
    <source>
        <dbReference type="Proteomes" id="UP001059480"/>
    </source>
</evidence>
<reference evidence="2" key="3">
    <citation type="journal article" date="2023" name="Microbiol. Resour. Announc.">
        <title>Draft Genome Sequence of Granulicatella sp. Strain S8, Isolated from a Marine Fish, Seriola quinqueradiata.</title>
        <authorList>
            <person name="Lee M."/>
            <person name="Farooq A."/>
            <person name="Jeong J.B."/>
            <person name="Jung M.Y."/>
        </authorList>
    </citation>
    <scope>NUCLEOTIDE SEQUENCE</scope>
    <source>
        <strain evidence="2">S8</strain>
    </source>
</reference>
<organism evidence="2 3">
    <name type="scientific">Granulicatella seriolae</name>
    <dbReference type="NCBI Taxonomy" id="2967226"/>
    <lineage>
        <taxon>Bacteria</taxon>
        <taxon>Bacillati</taxon>
        <taxon>Bacillota</taxon>
        <taxon>Bacilli</taxon>
        <taxon>Lactobacillales</taxon>
        <taxon>Carnobacteriaceae</taxon>
        <taxon>Granulicatella</taxon>
    </lineage>
</organism>
<sequence length="120" mass="14047">MTIGLIYEIAFILVIVLQGVLLQRFIGNRLYYNEFGYITFRELMLPMLLVWLYVTGLIVVGYSVIPYFTLVVSVIALISLFWIQKKDSRMSPFVFLHRIASVSFFLVLLMIIVLQIMRFL</sequence>
<reference evidence="2" key="1">
    <citation type="submission" date="2022-07" db="EMBL/GenBank/DDBJ databases">
        <authorList>
            <person name="Jung M.-Y."/>
            <person name="Lee M."/>
        </authorList>
    </citation>
    <scope>NUCLEOTIDE SEQUENCE</scope>
    <source>
        <strain evidence="2">S8</strain>
    </source>
</reference>
<accession>A0ABT1WNI5</accession>
<feature type="transmembrane region" description="Helical" evidence="1">
    <location>
        <begin position="64"/>
        <end position="83"/>
    </location>
</feature>
<evidence type="ECO:0008006" key="4">
    <source>
        <dbReference type="Google" id="ProtNLM"/>
    </source>
</evidence>
<keyword evidence="3" id="KW-1185">Reference proteome</keyword>
<reference evidence="2" key="2">
    <citation type="journal article" date="2023" name="Curr. Microbiol.">
        <title>Granulicatella seriolae sp. nov., a Novel Facultative Anaerobe Isolated from Yellowtail Marine Fish.</title>
        <authorList>
            <person name="Lee M."/>
            <person name="Choi Y.J."/>
            <person name="Farooq A."/>
            <person name="Jeong J.B."/>
            <person name="Jung M.Y."/>
        </authorList>
    </citation>
    <scope>NUCLEOTIDE SEQUENCE</scope>
    <source>
        <strain evidence="2">S8</strain>
    </source>
</reference>
<dbReference type="RefSeq" id="WP_256945189.1">
    <property type="nucleotide sequence ID" value="NZ_JANHNZ010000004.1"/>
</dbReference>